<gene>
    <name evidence="1" type="ORF">B0I18_1169</name>
</gene>
<comment type="caution">
    <text evidence="1">The sequence shown here is derived from an EMBL/GenBank/DDBJ whole genome shotgun (WGS) entry which is preliminary data.</text>
</comment>
<dbReference type="RefSeq" id="WP_146146866.1">
    <property type="nucleotide sequence ID" value="NZ_PYGD01000016.1"/>
</dbReference>
<evidence type="ECO:0000313" key="2">
    <source>
        <dbReference type="Proteomes" id="UP000240572"/>
    </source>
</evidence>
<reference evidence="1 2" key="1">
    <citation type="submission" date="2018-03" db="EMBL/GenBank/DDBJ databases">
        <title>Genomic Encyclopedia of Type Strains, Phase III (KMG-III): the genomes of soil and plant-associated and newly described type strains.</title>
        <authorList>
            <person name="Whitman W."/>
        </authorList>
    </citation>
    <scope>NUCLEOTIDE SEQUENCE [LARGE SCALE GENOMIC DNA]</scope>
    <source>
        <strain evidence="1 2">CGMCC 1.12700</strain>
    </source>
</reference>
<keyword evidence="2" id="KW-1185">Reference proteome</keyword>
<protein>
    <recommendedName>
        <fullName evidence="3">Lipoprotein</fullName>
    </recommendedName>
</protein>
<organism evidence="1 2">
    <name type="scientific">Taibaiella chishuiensis</name>
    <dbReference type="NCBI Taxonomy" id="1434707"/>
    <lineage>
        <taxon>Bacteria</taxon>
        <taxon>Pseudomonadati</taxon>
        <taxon>Bacteroidota</taxon>
        <taxon>Chitinophagia</taxon>
        <taxon>Chitinophagales</taxon>
        <taxon>Chitinophagaceae</taxon>
        <taxon>Taibaiella</taxon>
    </lineage>
</organism>
<accession>A0A2P8CSP3</accession>
<dbReference type="PROSITE" id="PS51257">
    <property type="entry name" value="PROKAR_LIPOPROTEIN"/>
    <property type="match status" value="1"/>
</dbReference>
<evidence type="ECO:0000313" key="1">
    <source>
        <dbReference type="EMBL" id="PSK87979.1"/>
    </source>
</evidence>
<dbReference type="AlphaFoldDB" id="A0A2P8CSP3"/>
<sequence length="156" mass="17484">MIKLRTLSGLMMLLLIISCKKKEIEQVSTWYFNGRQTSTTAVNISENQSGSFLFAADRETSSFDRKSGFILNCGAGSFPPVGSYSLYNGPLSPDLSLLRLFIFNNGQEYRLSKNNQATISIVVADKKRKFELPEVWFTNVMDDEDSALVKGTFCEP</sequence>
<proteinExistence type="predicted"/>
<name>A0A2P8CSP3_9BACT</name>
<evidence type="ECO:0008006" key="3">
    <source>
        <dbReference type="Google" id="ProtNLM"/>
    </source>
</evidence>
<dbReference type="Proteomes" id="UP000240572">
    <property type="component" value="Unassembled WGS sequence"/>
</dbReference>
<dbReference type="EMBL" id="PYGD01000016">
    <property type="protein sequence ID" value="PSK87979.1"/>
    <property type="molecule type" value="Genomic_DNA"/>
</dbReference>